<evidence type="ECO:0000256" key="5">
    <source>
        <dbReference type="ARBA" id="ARBA00022645"/>
    </source>
</evidence>
<dbReference type="Proteomes" id="UP000248798">
    <property type="component" value="Unassembled WGS sequence"/>
</dbReference>
<feature type="transmembrane region" description="Helical" evidence="14">
    <location>
        <begin position="17"/>
        <end position="38"/>
    </location>
</feature>
<dbReference type="Gene3D" id="3.90.1310.10">
    <property type="entry name" value="Penicillin-binding protein 2a (Domain 2)"/>
    <property type="match status" value="1"/>
</dbReference>
<keyword evidence="8" id="KW-0378">Hydrolase</keyword>
<dbReference type="GO" id="GO:0071555">
    <property type="term" value="P:cell wall organization"/>
    <property type="evidence" value="ECO:0007669"/>
    <property type="project" value="UniProtKB-KW"/>
</dbReference>
<evidence type="ECO:0000256" key="1">
    <source>
        <dbReference type="ARBA" id="ARBA00004167"/>
    </source>
</evidence>
<keyword evidence="9" id="KW-0133">Cell shape</keyword>
<evidence type="ECO:0000256" key="3">
    <source>
        <dbReference type="ARBA" id="ARBA00022475"/>
    </source>
</evidence>
<accession>A0A328FH68</accession>
<dbReference type="InterPro" id="IPR005311">
    <property type="entry name" value="PBP_dimer"/>
</dbReference>
<keyword evidence="20" id="KW-1185">Reference proteome</keyword>
<feature type="domain" description="Penicillin-binding protein dimerisation" evidence="16">
    <location>
        <begin position="60"/>
        <end position="229"/>
    </location>
</feature>
<dbReference type="EMBL" id="QLNI01000014">
    <property type="protein sequence ID" value="RAM02433.1"/>
    <property type="molecule type" value="Genomic_DNA"/>
</dbReference>
<keyword evidence="12 14" id="KW-0472">Membrane</keyword>
<evidence type="ECO:0000259" key="16">
    <source>
        <dbReference type="Pfam" id="PF03717"/>
    </source>
</evidence>
<dbReference type="GO" id="GO:0006508">
    <property type="term" value="P:proteolysis"/>
    <property type="evidence" value="ECO:0007669"/>
    <property type="project" value="UniProtKB-KW"/>
</dbReference>
<evidence type="ECO:0000256" key="12">
    <source>
        <dbReference type="ARBA" id="ARBA00023136"/>
    </source>
</evidence>
<dbReference type="Gene3D" id="3.40.710.10">
    <property type="entry name" value="DD-peptidase/beta-lactamase superfamily"/>
    <property type="match status" value="1"/>
</dbReference>
<dbReference type="AlphaFoldDB" id="A0A328FH68"/>
<keyword evidence="11 14" id="KW-1133">Transmembrane helix</keyword>
<gene>
    <name evidence="18" type="primary">mrdA</name>
    <name evidence="18" type="ORF">DO021_08135</name>
    <name evidence="17" type="ORF">EYB58_22100</name>
</gene>
<dbReference type="SUPFAM" id="SSF56601">
    <property type="entry name" value="beta-lactamase/transpeptidase-like"/>
    <property type="match status" value="1"/>
</dbReference>
<dbReference type="Gene3D" id="3.30.1390.30">
    <property type="entry name" value="Penicillin-binding protein 2a, domain 3"/>
    <property type="match status" value="1"/>
</dbReference>
<dbReference type="GO" id="GO:0009002">
    <property type="term" value="F:serine-type D-Ala-D-Ala carboxypeptidase activity"/>
    <property type="evidence" value="ECO:0007669"/>
    <property type="project" value="InterPro"/>
</dbReference>
<keyword evidence="13" id="KW-0961">Cell wall biogenesis/degradation</keyword>
<dbReference type="GO" id="GO:0008360">
    <property type="term" value="P:regulation of cell shape"/>
    <property type="evidence" value="ECO:0007669"/>
    <property type="project" value="UniProtKB-KW"/>
</dbReference>
<dbReference type="Pfam" id="PF03717">
    <property type="entry name" value="PBP_dimer"/>
    <property type="match status" value="1"/>
</dbReference>
<comment type="subcellular location">
    <subcellularLocation>
        <location evidence="2">Cell membrane</location>
    </subcellularLocation>
    <subcellularLocation>
        <location evidence="1">Membrane</location>
        <topology evidence="1">Single-pass membrane protein</topology>
    </subcellularLocation>
</comment>
<keyword evidence="4" id="KW-0997">Cell inner membrane</keyword>
<evidence type="ECO:0000256" key="6">
    <source>
        <dbReference type="ARBA" id="ARBA00022670"/>
    </source>
</evidence>
<evidence type="ECO:0000256" key="2">
    <source>
        <dbReference type="ARBA" id="ARBA00004236"/>
    </source>
</evidence>
<reference evidence="17 20" key="2">
    <citation type="submission" date="2019-02" db="EMBL/GenBank/DDBJ databases">
        <title>Complete genome sequence of Desulfobacter hydrogenophilus AcRS1.</title>
        <authorList>
            <person name="Marietou A."/>
            <person name="Lund M.B."/>
            <person name="Marshall I.P.G."/>
            <person name="Schreiber L."/>
            <person name="Jorgensen B."/>
        </authorList>
    </citation>
    <scope>NUCLEOTIDE SEQUENCE [LARGE SCALE GENOMIC DNA]</scope>
    <source>
        <strain evidence="17 20">AcRS1</strain>
    </source>
</reference>
<dbReference type="EMBL" id="CP036313">
    <property type="protein sequence ID" value="QBH15355.1"/>
    <property type="molecule type" value="Genomic_DNA"/>
</dbReference>
<evidence type="ECO:0000313" key="20">
    <source>
        <dbReference type="Proteomes" id="UP000293902"/>
    </source>
</evidence>
<feature type="domain" description="Penicillin-binding protein transpeptidase" evidence="15">
    <location>
        <begin position="263"/>
        <end position="598"/>
    </location>
</feature>
<dbReference type="PANTHER" id="PTHR30627:SF2">
    <property type="entry name" value="PEPTIDOGLYCAN D,D-TRANSPEPTIDASE MRDA"/>
    <property type="match status" value="1"/>
</dbReference>
<evidence type="ECO:0000256" key="8">
    <source>
        <dbReference type="ARBA" id="ARBA00022801"/>
    </source>
</evidence>
<sequence length="621" mass="68669">MGGINQNSDREWIKHRYIGAGLCLVFIFCVLFLRLVYLQIIRGDEYRRLSMTNCVRLKSIKSSRGLIYDRNHNLLVDNRPAFDLTIVLEDAKPLKETLERLAELTGDSCEELTATIKKAGRAAFYKPLVLKRDITRDLLAVIEAHQFDLPGIHIDIEPTRNYIHKKTAAHLIGYLGEINKQELASGKFPNVRSGDPIGRYGVEKSFEQDLQGKRGGHQVEVDVNGRVIKILKTVEPVSGRDLVLTMDLSLQQKAENLLGENDGAVVALDPSNGDVLVMASSPSFDQNDFIGGISSKKWQALRDDPGRPMNNKAIQAEYPPASTYKTITALAGLEEKVIDRNSTFFCPGFYKFGNRRYHCWNKYGHGNLNVVDAIAQSCDVFFYQTGEKLGVDALARYAHGSGLGRLTGIRLAHERPGLIPTSVWKKKRFKEPWQAGETLSISIGQGFNLVTPLQMAVFISAIGNSGTLYRPRLVKSVQDAKGQMIREIEPEITGGLPASKKNLAIVRQGLLEVVHGNRGTARHIRLPGIQIAGKTGTAQVFSRKAGEKFNNEKLKRTLQDHAWFVCYAPAQDPKIAIAVIIEHGEHGSSAAAPVAKGLIHAYLGDPEVPTAVVKDDQAHVE</sequence>
<protein>
    <submittedName>
        <fullName evidence="18">Penicillin-binding protein 2</fullName>
    </submittedName>
</protein>
<dbReference type="InterPro" id="IPR001460">
    <property type="entry name" value="PCN-bd_Tpept"/>
</dbReference>
<evidence type="ECO:0000313" key="17">
    <source>
        <dbReference type="EMBL" id="QBH15355.1"/>
    </source>
</evidence>
<keyword evidence="10" id="KW-0573">Peptidoglycan synthesis</keyword>
<evidence type="ECO:0000259" key="15">
    <source>
        <dbReference type="Pfam" id="PF00905"/>
    </source>
</evidence>
<dbReference type="GO" id="GO:0071972">
    <property type="term" value="F:peptidoglycan L,D-transpeptidase activity"/>
    <property type="evidence" value="ECO:0007669"/>
    <property type="project" value="TreeGrafter"/>
</dbReference>
<name>A0A328FH68_9BACT</name>
<dbReference type="OrthoDB" id="9766847at2"/>
<dbReference type="InterPro" id="IPR036138">
    <property type="entry name" value="PBP_dimer_sf"/>
</dbReference>
<dbReference type="RefSeq" id="WP_111955527.1">
    <property type="nucleotide sequence ID" value="NZ_CP036313.1"/>
</dbReference>
<evidence type="ECO:0000313" key="18">
    <source>
        <dbReference type="EMBL" id="RAM02433.1"/>
    </source>
</evidence>
<dbReference type="Proteomes" id="UP000293902">
    <property type="component" value="Chromosome"/>
</dbReference>
<dbReference type="PANTHER" id="PTHR30627">
    <property type="entry name" value="PEPTIDOGLYCAN D,D-TRANSPEPTIDASE"/>
    <property type="match status" value="1"/>
</dbReference>
<keyword evidence="7 14" id="KW-0812">Transmembrane</keyword>
<dbReference type="InterPro" id="IPR017790">
    <property type="entry name" value="Penicillin-binding_protein_2"/>
</dbReference>
<evidence type="ECO:0000256" key="10">
    <source>
        <dbReference type="ARBA" id="ARBA00022984"/>
    </source>
</evidence>
<evidence type="ECO:0000256" key="11">
    <source>
        <dbReference type="ARBA" id="ARBA00022989"/>
    </source>
</evidence>
<evidence type="ECO:0000313" key="19">
    <source>
        <dbReference type="Proteomes" id="UP000248798"/>
    </source>
</evidence>
<dbReference type="NCBIfam" id="TIGR03423">
    <property type="entry name" value="pbp2_mrdA"/>
    <property type="match status" value="1"/>
</dbReference>
<evidence type="ECO:0000256" key="9">
    <source>
        <dbReference type="ARBA" id="ARBA00022960"/>
    </source>
</evidence>
<keyword evidence="6" id="KW-0645">Protease</keyword>
<dbReference type="FunFam" id="3.40.710.10:FF:000024">
    <property type="entry name" value="Penicillin-binding protein 2"/>
    <property type="match status" value="1"/>
</dbReference>
<keyword evidence="3" id="KW-1003">Cell membrane</keyword>
<reference evidence="18 19" key="1">
    <citation type="submission" date="2018-06" db="EMBL/GenBank/DDBJ databases">
        <title>Complete Genome Sequence of Desulfobacter hydrogenophilus (DSM3380).</title>
        <authorList>
            <person name="Marietou A."/>
            <person name="Schreiber L."/>
            <person name="Marshall I."/>
            <person name="Jorgensen B."/>
        </authorList>
    </citation>
    <scope>NUCLEOTIDE SEQUENCE [LARGE SCALE GENOMIC DNA]</scope>
    <source>
        <strain evidence="18 19">DSM 3380</strain>
    </source>
</reference>
<evidence type="ECO:0000256" key="13">
    <source>
        <dbReference type="ARBA" id="ARBA00023316"/>
    </source>
</evidence>
<organism evidence="18 19">
    <name type="scientific">Desulfobacter hydrogenophilus</name>
    <dbReference type="NCBI Taxonomy" id="2291"/>
    <lineage>
        <taxon>Bacteria</taxon>
        <taxon>Pseudomonadati</taxon>
        <taxon>Thermodesulfobacteriota</taxon>
        <taxon>Desulfobacteria</taxon>
        <taxon>Desulfobacterales</taxon>
        <taxon>Desulfobacteraceae</taxon>
        <taxon>Desulfobacter</taxon>
    </lineage>
</organism>
<dbReference type="SUPFAM" id="SSF56519">
    <property type="entry name" value="Penicillin binding protein dimerisation domain"/>
    <property type="match status" value="1"/>
</dbReference>
<dbReference type="InterPro" id="IPR012338">
    <property type="entry name" value="Beta-lactam/transpept-like"/>
</dbReference>
<proteinExistence type="predicted"/>
<dbReference type="GO" id="GO:0008658">
    <property type="term" value="F:penicillin binding"/>
    <property type="evidence" value="ECO:0007669"/>
    <property type="project" value="InterPro"/>
</dbReference>
<evidence type="ECO:0000256" key="7">
    <source>
        <dbReference type="ARBA" id="ARBA00022692"/>
    </source>
</evidence>
<keyword evidence="5" id="KW-0121">Carboxypeptidase</keyword>
<evidence type="ECO:0000256" key="4">
    <source>
        <dbReference type="ARBA" id="ARBA00022519"/>
    </source>
</evidence>
<dbReference type="GO" id="GO:0009252">
    <property type="term" value="P:peptidoglycan biosynthetic process"/>
    <property type="evidence" value="ECO:0007669"/>
    <property type="project" value="UniProtKB-KW"/>
</dbReference>
<dbReference type="InterPro" id="IPR050515">
    <property type="entry name" value="Beta-lactam/transpept"/>
</dbReference>
<evidence type="ECO:0000256" key="14">
    <source>
        <dbReference type="SAM" id="Phobius"/>
    </source>
</evidence>
<dbReference type="GO" id="GO:0005886">
    <property type="term" value="C:plasma membrane"/>
    <property type="evidence" value="ECO:0007669"/>
    <property type="project" value="UniProtKB-SubCell"/>
</dbReference>
<dbReference type="Pfam" id="PF00905">
    <property type="entry name" value="Transpeptidase"/>
    <property type="match status" value="1"/>
</dbReference>